<dbReference type="NCBIfam" id="NF001859">
    <property type="entry name" value="PRK00591.1"/>
    <property type="match status" value="1"/>
</dbReference>
<keyword evidence="3" id="KW-0175">Coiled coil</keyword>
<evidence type="ECO:0000313" key="5">
    <source>
        <dbReference type="EMBL" id="KAG8469147.1"/>
    </source>
</evidence>
<name>A0A8J6CBT9_DIALT</name>
<evidence type="ECO:0000313" key="6">
    <source>
        <dbReference type="Proteomes" id="UP000751190"/>
    </source>
</evidence>
<proteinExistence type="inferred from homology"/>
<sequence>MEIVDDSFLVKSLTAMKQSFNELTEQLSDPAVVDDSARMQQVSKDRARLEKRVVVYDAYQSAKTQLADARAMLQEEADAELREMAREEMRGLEAEMQRLYDELQLLLLPSDPNDEKNVMLEIRAGTGGDEAAIWAGDLVKVYQKYAESQRWTISPVTLQTNEAGGYSNAVLELKGDAVYSKMKYEAGVHRVQRVPATETQGRIHTSTATVAIMPEVSDVDVKIDPKDITLTTARSSGAGGQNVNKVETAVDLVHLPTGIRIFCQQERSQLKNRELAMSLLRSRLYDLELEKQNSEQAAKRLAQVGSGSRSEKIRTYNYKDNRCTDHRLSHNFALTQFLGGDIDQVIAMCIASDQKTQLEELAAQNK</sequence>
<evidence type="ECO:0000259" key="4">
    <source>
        <dbReference type="PROSITE" id="PS00745"/>
    </source>
</evidence>
<dbReference type="PANTHER" id="PTHR43804">
    <property type="entry name" value="LD18447P"/>
    <property type="match status" value="1"/>
</dbReference>
<evidence type="ECO:0000256" key="1">
    <source>
        <dbReference type="ARBA" id="ARBA00010835"/>
    </source>
</evidence>
<dbReference type="GO" id="GO:0016149">
    <property type="term" value="F:translation release factor activity, codon specific"/>
    <property type="evidence" value="ECO:0007669"/>
    <property type="project" value="InterPro"/>
</dbReference>
<dbReference type="SUPFAM" id="SSF75620">
    <property type="entry name" value="Release factor"/>
    <property type="match status" value="1"/>
</dbReference>
<dbReference type="OMA" id="RTKAWAV"/>
<dbReference type="Proteomes" id="UP000751190">
    <property type="component" value="Unassembled WGS sequence"/>
</dbReference>
<feature type="coiled-coil region" evidence="3">
    <location>
        <begin position="59"/>
        <end position="102"/>
    </location>
</feature>
<accession>A0A8J6CBT9</accession>
<dbReference type="GO" id="GO:0005737">
    <property type="term" value="C:cytoplasm"/>
    <property type="evidence" value="ECO:0007669"/>
    <property type="project" value="UniProtKB-ARBA"/>
</dbReference>
<dbReference type="InterPro" id="IPR000352">
    <property type="entry name" value="Pep_chain_release_fac_I"/>
</dbReference>
<dbReference type="NCBIfam" id="TIGR00019">
    <property type="entry name" value="prfA"/>
    <property type="match status" value="1"/>
</dbReference>
<dbReference type="HAMAP" id="MF_00093">
    <property type="entry name" value="Rel_fac_1"/>
    <property type="match status" value="1"/>
</dbReference>
<dbReference type="Gene3D" id="3.30.160.20">
    <property type="match status" value="1"/>
</dbReference>
<evidence type="ECO:0000256" key="3">
    <source>
        <dbReference type="SAM" id="Coils"/>
    </source>
</evidence>
<evidence type="ECO:0000256" key="2">
    <source>
        <dbReference type="ARBA" id="ARBA00022917"/>
    </source>
</evidence>
<dbReference type="Pfam" id="PF00472">
    <property type="entry name" value="RF-1"/>
    <property type="match status" value="1"/>
</dbReference>
<dbReference type="Pfam" id="PF03462">
    <property type="entry name" value="PCRF"/>
    <property type="match status" value="1"/>
</dbReference>
<dbReference type="PANTHER" id="PTHR43804:SF8">
    <property type="entry name" value="PEPTIDE CHAIN RELEASE FACTOR APG3, CHLOROPLASTIC"/>
    <property type="match status" value="1"/>
</dbReference>
<keyword evidence="2" id="KW-0648">Protein biosynthesis</keyword>
<dbReference type="AlphaFoldDB" id="A0A8J6CBT9"/>
<gene>
    <name evidence="5" type="ORF">KFE25_007665</name>
</gene>
<comment type="similarity">
    <text evidence="1">Belongs to the prokaryotic/mitochondrial release factor family.</text>
</comment>
<reference evidence="5" key="1">
    <citation type="submission" date="2021-05" db="EMBL/GenBank/DDBJ databases">
        <title>The genome of the haptophyte Pavlova lutheri (Diacronema luteri, Pavlovales) - a model for lipid biosynthesis in eukaryotic algae.</title>
        <authorList>
            <person name="Hulatt C.J."/>
            <person name="Posewitz M.C."/>
        </authorList>
    </citation>
    <scope>NUCLEOTIDE SEQUENCE</scope>
    <source>
        <strain evidence="5">NIVA-4/92</strain>
    </source>
</reference>
<protein>
    <recommendedName>
        <fullName evidence="4">Prokaryotic-type class I peptide chain release factors domain-containing protein</fullName>
    </recommendedName>
</protein>
<dbReference type="FunFam" id="3.30.70.1660:FF:000002">
    <property type="entry name" value="Peptide chain release factor 1"/>
    <property type="match status" value="1"/>
</dbReference>
<organism evidence="5 6">
    <name type="scientific">Diacronema lutheri</name>
    <name type="common">Unicellular marine alga</name>
    <name type="synonym">Monochrysis lutheri</name>
    <dbReference type="NCBI Taxonomy" id="2081491"/>
    <lineage>
        <taxon>Eukaryota</taxon>
        <taxon>Haptista</taxon>
        <taxon>Haptophyta</taxon>
        <taxon>Pavlovophyceae</taxon>
        <taxon>Pavlovales</taxon>
        <taxon>Pavlovaceae</taxon>
        <taxon>Diacronema</taxon>
    </lineage>
</organism>
<dbReference type="SMART" id="SM00937">
    <property type="entry name" value="PCRF"/>
    <property type="match status" value="1"/>
</dbReference>
<dbReference type="OrthoDB" id="2019491at2759"/>
<dbReference type="PROSITE" id="PS00745">
    <property type="entry name" value="RF_PROK_I"/>
    <property type="match status" value="1"/>
</dbReference>
<dbReference type="EMBL" id="JAGTXO010000003">
    <property type="protein sequence ID" value="KAG8469147.1"/>
    <property type="molecule type" value="Genomic_DNA"/>
</dbReference>
<dbReference type="InterPro" id="IPR004373">
    <property type="entry name" value="RF-1"/>
</dbReference>
<dbReference type="InterPro" id="IPR005139">
    <property type="entry name" value="PCRF"/>
</dbReference>
<dbReference type="Gene3D" id="3.30.70.1660">
    <property type="match status" value="2"/>
</dbReference>
<dbReference type="InterPro" id="IPR045853">
    <property type="entry name" value="Pep_chain_release_fac_I_sf"/>
</dbReference>
<feature type="domain" description="Prokaryotic-type class I peptide chain release factors" evidence="4">
    <location>
        <begin position="234"/>
        <end position="250"/>
    </location>
</feature>
<dbReference type="FunFam" id="3.30.160.20:FF:000004">
    <property type="entry name" value="Peptide chain release factor 1"/>
    <property type="match status" value="1"/>
</dbReference>
<dbReference type="InterPro" id="IPR050057">
    <property type="entry name" value="Prokaryotic/Mito_RF"/>
</dbReference>
<comment type="caution">
    <text evidence="5">The sequence shown here is derived from an EMBL/GenBank/DDBJ whole genome shotgun (WGS) entry which is preliminary data.</text>
</comment>
<dbReference type="Gene3D" id="6.10.140.1950">
    <property type="match status" value="1"/>
</dbReference>
<keyword evidence="6" id="KW-1185">Reference proteome</keyword>